<dbReference type="SMART" id="SM00450">
    <property type="entry name" value="RHOD"/>
    <property type="match status" value="2"/>
</dbReference>
<evidence type="ECO:0000313" key="5">
    <source>
        <dbReference type="Proteomes" id="UP000585905"/>
    </source>
</evidence>
<evidence type="ECO:0000259" key="3">
    <source>
        <dbReference type="PROSITE" id="PS50206"/>
    </source>
</evidence>
<feature type="domain" description="Rhodanese" evidence="3">
    <location>
        <begin position="176"/>
        <end position="293"/>
    </location>
</feature>
<keyword evidence="4" id="KW-0670">Pyruvate</keyword>
<dbReference type="PANTHER" id="PTHR11364">
    <property type="entry name" value="THIOSULFATE SULFERTANSFERASE"/>
    <property type="match status" value="1"/>
</dbReference>
<dbReference type="GO" id="GO:0004792">
    <property type="term" value="F:thiosulfate-cyanide sulfurtransferase activity"/>
    <property type="evidence" value="ECO:0007669"/>
    <property type="project" value="UniProtKB-EC"/>
</dbReference>
<evidence type="ECO:0000313" key="4">
    <source>
        <dbReference type="EMBL" id="MBA8848677.1"/>
    </source>
</evidence>
<accession>A0A839EB36</accession>
<feature type="domain" description="Rhodanese" evidence="3">
    <location>
        <begin position="24"/>
        <end position="141"/>
    </location>
</feature>
<protein>
    <submittedName>
        <fullName evidence="4">Thiosulfate/3-mercaptopyruvate sulfurtransferase</fullName>
        <ecNumber evidence="4">2.8.1.1</ecNumber>
        <ecNumber evidence="4">2.8.1.2</ecNumber>
    </submittedName>
</protein>
<dbReference type="Proteomes" id="UP000585905">
    <property type="component" value="Unassembled WGS sequence"/>
</dbReference>
<dbReference type="GO" id="GO:0016784">
    <property type="term" value="F:3-mercaptopyruvate sulfurtransferase activity"/>
    <property type="evidence" value="ECO:0007669"/>
    <property type="project" value="UniProtKB-EC"/>
</dbReference>
<dbReference type="CDD" id="cd01449">
    <property type="entry name" value="TST_Repeat_2"/>
    <property type="match status" value="1"/>
</dbReference>
<keyword evidence="1 4" id="KW-0808">Transferase</keyword>
<keyword evidence="5" id="KW-1185">Reference proteome</keyword>
<dbReference type="InterPro" id="IPR036873">
    <property type="entry name" value="Rhodanese-like_dom_sf"/>
</dbReference>
<organism evidence="4 5">
    <name type="scientific">Microcella alkalica</name>
    <dbReference type="NCBI Taxonomy" id="355930"/>
    <lineage>
        <taxon>Bacteria</taxon>
        <taxon>Bacillati</taxon>
        <taxon>Actinomycetota</taxon>
        <taxon>Actinomycetes</taxon>
        <taxon>Micrococcales</taxon>
        <taxon>Microbacteriaceae</taxon>
        <taxon>Microcella</taxon>
    </lineage>
</organism>
<dbReference type="RefSeq" id="WP_182491449.1">
    <property type="nucleotide sequence ID" value="NZ_BAAAOV010000012.1"/>
</dbReference>
<dbReference type="InterPro" id="IPR045078">
    <property type="entry name" value="TST/MPST-like"/>
</dbReference>
<keyword evidence="2" id="KW-0677">Repeat</keyword>
<sequence>MPTTLPPFVSSADLESLIAEAGRRERRLVIADVRWYLDGRSGRDAYHADHIAGAVFVDLDEWLAGPPSPTEGRHPLPDPERFARGMTEAGVGDDSTVVAYDDAGGVIAARLAWMLRVLGRDAAVLDGGITAWQGELGAGAAVAGRRAAPRADATFTAAAWPASALASIDETQARAADGSALVLDARTADRFAGETEPVDARAGHIPGARNLSVRDHIGGDGRLRDLDELRARFAQFGLAPGGAAPGSDVIAYCGSGVTACHELLVLEHAGLGRGRLFAGSWSQYAADAQRPLATGA</sequence>
<dbReference type="EC" id="2.8.1.2" evidence="4"/>
<dbReference type="InterPro" id="IPR001763">
    <property type="entry name" value="Rhodanese-like_dom"/>
</dbReference>
<name>A0A839EB36_9MICO</name>
<reference evidence="4 5" key="1">
    <citation type="submission" date="2020-07" db="EMBL/GenBank/DDBJ databases">
        <title>Sequencing the genomes of 1000 actinobacteria strains.</title>
        <authorList>
            <person name="Klenk H.-P."/>
        </authorList>
    </citation>
    <scope>NUCLEOTIDE SEQUENCE [LARGE SCALE GENOMIC DNA]</scope>
    <source>
        <strain evidence="4 5">DSM 19663</strain>
    </source>
</reference>
<dbReference type="CDD" id="cd01448">
    <property type="entry name" value="TST_Repeat_1"/>
    <property type="match status" value="1"/>
</dbReference>
<evidence type="ECO:0000256" key="2">
    <source>
        <dbReference type="ARBA" id="ARBA00022737"/>
    </source>
</evidence>
<dbReference type="Pfam" id="PF00581">
    <property type="entry name" value="Rhodanese"/>
    <property type="match status" value="2"/>
</dbReference>
<dbReference type="PROSITE" id="PS50206">
    <property type="entry name" value="RHODANESE_3"/>
    <property type="match status" value="2"/>
</dbReference>
<dbReference type="EC" id="2.8.1.1" evidence="4"/>
<dbReference type="PANTHER" id="PTHR11364:SF27">
    <property type="entry name" value="SULFURTRANSFERASE"/>
    <property type="match status" value="1"/>
</dbReference>
<proteinExistence type="predicted"/>
<gene>
    <name evidence="4" type="ORF">FHX53_002287</name>
</gene>
<dbReference type="EMBL" id="JACGWX010000006">
    <property type="protein sequence ID" value="MBA8848677.1"/>
    <property type="molecule type" value="Genomic_DNA"/>
</dbReference>
<evidence type="ECO:0000256" key="1">
    <source>
        <dbReference type="ARBA" id="ARBA00022679"/>
    </source>
</evidence>
<comment type="caution">
    <text evidence="4">The sequence shown here is derived from an EMBL/GenBank/DDBJ whole genome shotgun (WGS) entry which is preliminary data.</text>
</comment>
<dbReference type="Gene3D" id="3.40.250.10">
    <property type="entry name" value="Rhodanese-like domain"/>
    <property type="match status" value="2"/>
</dbReference>
<dbReference type="AlphaFoldDB" id="A0A839EB36"/>
<dbReference type="SUPFAM" id="SSF52821">
    <property type="entry name" value="Rhodanese/Cell cycle control phosphatase"/>
    <property type="match status" value="2"/>
</dbReference>